<accession>A0A2P2PV08</accession>
<evidence type="ECO:0000313" key="1">
    <source>
        <dbReference type="EMBL" id="MBX58586.1"/>
    </source>
</evidence>
<organism evidence="1">
    <name type="scientific">Rhizophora mucronata</name>
    <name type="common">Asiatic mangrove</name>
    <dbReference type="NCBI Taxonomy" id="61149"/>
    <lineage>
        <taxon>Eukaryota</taxon>
        <taxon>Viridiplantae</taxon>
        <taxon>Streptophyta</taxon>
        <taxon>Embryophyta</taxon>
        <taxon>Tracheophyta</taxon>
        <taxon>Spermatophyta</taxon>
        <taxon>Magnoliopsida</taxon>
        <taxon>eudicotyledons</taxon>
        <taxon>Gunneridae</taxon>
        <taxon>Pentapetalae</taxon>
        <taxon>rosids</taxon>
        <taxon>fabids</taxon>
        <taxon>Malpighiales</taxon>
        <taxon>Rhizophoraceae</taxon>
        <taxon>Rhizophora</taxon>
    </lineage>
</organism>
<sequence length="24" mass="3057">MYLQCYLRDVTVQERRYLEITICF</sequence>
<protein>
    <submittedName>
        <fullName evidence="1">Uncharacterized protein</fullName>
    </submittedName>
</protein>
<dbReference type="EMBL" id="GGEC01078102">
    <property type="protein sequence ID" value="MBX58586.1"/>
    <property type="molecule type" value="Transcribed_RNA"/>
</dbReference>
<proteinExistence type="predicted"/>
<reference evidence="1" key="1">
    <citation type="submission" date="2018-02" db="EMBL/GenBank/DDBJ databases">
        <title>Rhizophora mucronata_Transcriptome.</title>
        <authorList>
            <person name="Meera S.P."/>
            <person name="Sreeshan A."/>
            <person name="Augustine A."/>
        </authorList>
    </citation>
    <scope>NUCLEOTIDE SEQUENCE</scope>
    <source>
        <tissue evidence="1">Leaf</tissue>
    </source>
</reference>
<dbReference type="AlphaFoldDB" id="A0A2P2PV08"/>
<name>A0A2P2PV08_RHIMU</name>